<proteinExistence type="predicted"/>
<dbReference type="Proteomes" id="UP001337655">
    <property type="component" value="Unassembled WGS sequence"/>
</dbReference>
<dbReference type="EMBL" id="JAVRRT010000004">
    <property type="protein sequence ID" value="KAK5172829.1"/>
    <property type="molecule type" value="Genomic_DNA"/>
</dbReference>
<keyword evidence="3" id="KW-1185">Reference proteome</keyword>
<protein>
    <submittedName>
        <fullName evidence="2">Uncharacterized protein</fullName>
    </submittedName>
</protein>
<evidence type="ECO:0000313" key="2">
    <source>
        <dbReference type="EMBL" id="KAK5172829.1"/>
    </source>
</evidence>
<dbReference type="GeneID" id="89924296"/>
<keyword evidence="1" id="KW-0732">Signal</keyword>
<name>A0AAV9PG30_9PEZI</name>
<organism evidence="2 3">
    <name type="scientific">Saxophila tyrrhenica</name>
    <dbReference type="NCBI Taxonomy" id="1690608"/>
    <lineage>
        <taxon>Eukaryota</taxon>
        <taxon>Fungi</taxon>
        <taxon>Dikarya</taxon>
        <taxon>Ascomycota</taxon>
        <taxon>Pezizomycotina</taxon>
        <taxon>Dothideomycetes</taxon>
        <taxon>Dothideomycetidae</taxon>
        <taxon>Mycosphaerellales</taxon>
        <taxon>Extremaceae</taxon>
        <taxon>Saxophila</taxon>
    </lineage>
</organism>
<reference evidence="2 3" key="1">
    <citation type="submission" date="2023-08" db="EMBL/GenBank/DDBJ databases">
        <title>Black Yeasts Isolated from many extreme environments.</title>
        <authorList>
            <person name="Coleine C."/>
            <person name="Stajich J.E."/>
            <person name="Selbmann L."/>
        </authorList>
    </citation>
    <scope>NUCLEOTIDE SEQUENCE [LARGE SCALE GENOMIC DNA]</scope>
    <source>
        <strain evidence="2 3">CCFEE 5935</strain>
    </source>
</reference>
<dbReference type="AlphaFoldDB" id="A0AAV9PG30"/>
<dbReference type="RefSeq" id="XP_064661547.1">
    <property type="nucleotide sequence ID" value="XM_064800208.1"/>
</dbReference>
<gene>
    <name evidence="2" type="ORF">LTR77_002949</name>
</gene>
<evidence type="ECO:0000256" key="1">
    <source>
        <dbReference type="SAM" id="SignalP"/>
    </source>
</evidence>
<evidence type="ECO:0000313" key="3">
    <source>
        <dbReference type="Proteomes" id="UP001337655"/>
    </source>
</evidence>
<feature type="chain" id="PRO_5043642499" evidence="1">
    <location>
        <begin position="23"/>
        <end position="233"/>
    </location>
</feature>
<accession>A0AAV9PG30</accession>
<sequence length="233" mass="25273">MLFSFLHTALLLASLGGHYCEAQGFKYDRMGKRSVAEPQHHARDTAAQNTTENLASLASDSRPLPALPIGFRFLPVIATSGLRLMRSLAQREPAETPNIATAGTTPDDLGFLSLSQQLQVQIDNLGDEALSVTQHITNPVLTTPQNVRITIQLDSRHPDWQLLAGVVGGGDVTRGRDEIGGLLRDTFARYILHAQLGQQAVYRVVGQSELLDNAAISSGEGLNLFTVTIVNFF</sequence>
<comment type="caution">
    <text evidence="2">The sequence shown here is derived from an EMBL/GenBank/DDBJ whole genome shotgun (WGS) entry which is preliminary data.</text>
</comment>
<feature type="signal peptide" evidence="1">
    <location>
        <begin position="1"/>
        <end position="22"/>
    </location>
</feature>